<feature type="transmembrane region" description="Helical" evidence="1">
    <location>
        <begin position="93"/>
        <end position="115"/>
    </location>
</feature>
<dbReference type="Proteomes" id="UP001595798">
    <property type="component" value="Unassembled WGS sequence"/>
</dbReference>
<keyword evidence="1" id="KW-0812">Transmembrane</keyword>
<evidence type="ECO:0000313" key="2">
    <source>
        <dbReference type="EMBL" id="MFC4260055.1"/>
    </source>
</evidence>
<comment type="caution">
    <text evidence="2">The sequence shown here is derived from an EMBL/GenBank/DDBJ whole genome shotgun (WGS) entry which is preliminary data.</text>
</comment>
<name>A0ABV8QIA6_9GAMM</name>
<evidence type="ECO:0000313" key="3">
    <source>
        <dbReference type="Proteomes" id="UP001595798"/>
    </source>
</evidence>
<gene>
    <name evidence="2" type="ORF">ACFOZ5_13605</name>
</gene>
<protein>
    <submittedName>
        <fullName evidence="2">Uncharacterized protein</fullName>
    </submittedName>
</protein>
<dbReference type="RefSeq" id="WP_379888200.1">
    <property type="nucleotide sequence ID" value="NZ_JBHSDI010000045.1"/>
</dbReference>
<keyword evidence="1" id="KW-0472">Membrane</keyword>
<sequence>MPLDVFVAMIAVGGLVLAIVCLVVLRFTLTRRLKKHLEASDAYWQSGTLDFGFLNTYIFAYACTLPFISRSRNYQAIYNDLDVKAFATPFEMAAAYAMLLGFLVFFIGAPVFLLIS</sequence>
<keyword evidence="1" id="KW-1133">Transmembrane helix</keyword>
<evidence type="ECO:0000256" key="1">
    <source>
        <dbReference type="SAM" id="Phobius"/>
    </source>
</evidence>
<proteinExistence type="predicted"/>
<keyword evidence="3" id="KW-1185">Reference proteome</keyword>
<organism evidence="2 3">
    <name type="scientific">Marinobacter lacisalsi</name>
    <dbReference type="NCBI Taxonomy" id="475979"/>
    <lineage>
        <taxon>Bacteria</taxon>
        <taxon>Pseudomonadati</taxon>
        <taxon>Pseudomonadota</taxon>
        <taxon>Gammaproteobacteria</taxon>
        <taxon>Pseudomonadales</taxon>
        <taxon>Marinobacteraceae</taxon>
        <taxon>Marinobacter</taxon>
    </lineage>
</organism>
<feature type="transmembrane region" description="Helical" evidence="1">
    <location>
        <begin position="49"/>
        <end position="68"/>
    </location>
</feature>
<dbReference type="EMBL" id="JBHSDI010000045">
    <property type="protein sequence ID" value="MFC4260055.1"/>
    <property type="molecule type" value="Genomic_DNA"/>
</dbReference>
<accession>A0ABV8QIA6</accession>
<reference evidence="3" key="1">
    <citation type="journal article" date="2019" name="Int. J. Syst. Evol. Microbiol.">
        <title>The Global Catalogue of Microorganisms (GCM) 10K type strain sequencing project: providing services to taxonomists for standard genome sequencing and annotation.</title>
        <authorList>
            <consortium name="The Broad Institute Genomics Platform"/>
            <consortium name="The Broad Institute Genome Sequencing Center for Infectious Disease"/>
            <person name="Wu L."/>
            <person name="Ma J."/>
        </authorList>
    </citation>
    <scope>NUCLEOTIDE SEQUENCE [LARGE SCALE GENOMIC DNA]</scope>
    <source>
        <strain evidence="3">CECT 7297</strain>
    </source>
</reference>
<feature type="transmembrane region" description="Helical" evidence="1">
    <location>
        <begin position="6"/>
        <end position="29"/>
    </location>
</feature>